<dbReference type="InterPro" id="IPR011065">
    <property type="entry name" value="Kunitz_inhibitor_STI-like_sf"/>
</dbReference>
<dbReference type="CDD" id="cd23360">
    <property type="entry name" value="beta-trefoil_STI_WSCP_II"/>
    <property type="match status" value="1"/>
</dbReference>
<evidence type="ECO:0000313" key="3">
    <source>
        <dbReference type="Proteomes" id="UP000682877"/>
    </source>
</evidence>
<evidence type="ECO:0000256" key="1">
    <source>
        <dbReference type="SAM" id="SignalP"/>
    </source>
</evidence>
<organism evidence="2 3">
    <name type="scientific">Arabidopsis arenosa</name>
    <name type="common">Sand rock-cress</name>
    <name type="synonym">Cardaminopsis arenosa</name>
    <dbReference type="NCBI Taxonomy" id="38785"/>
    <lineage>
        <taxon>Eukaryota</taxon>
        <taxon>Viridiplantae</taxon>
        <taxon>Streptophyta</taxon>
        <taxon>Embryophyta</taxon>
        <taxon>Tracheophyta</taxon>
        <taxon>Spermatophyta</taxon>
        <taxon>Magnoliopsida</taxon>
        <taxon>eudicotyledons</taxon>
        <taxon>Gunneridae</taxon>
        <taxon>Pentapetalae</taxon>
        <taxon>rosids</taxon>
        <taxon>malvids</taxon>
        <taxon>Brassicales</taxon>
        <taxon>Brassicaceae</taxon>
        <taxon>Camelineae</taxon>
        <taxon>Arabidopsis</taxon>
    </lineage>
</organism>
<dbReference type="EMBL" id="LR999452">
    <property type="protein sequence ID" value="CAE5963868.1"/>
    <property type="molecule type" value="Genomic_DNA"/>
</dbReference>
<dbReference type="InterPro" id="IPR002160">
    <property type="entry name" value="Prot_inh_Kunz-lg"/>
</dbReference>
<feature type="signal peptide" evidence="1">
    <location>
        <begin position="1"/>
        <end position="23"/>
    </location>
</feature>
<protein>
    <recommendedName>
        <fullName evidence="4">Cysteine protease inhibitor WSCP-like</fullName>
    </recommendedName>
</protein>
<sequence length="227" mass="24767">MKKPSVISFLITLLLAAAVCIHGGEPVIDKDGNPVKLREKYFIQPVKTKTNNGGGLVPATTSILPPYCPLGVTQTILPDQPGLPVSFTLPYVVEETDVLTSLVVNIEFKSNIWACNEFSKFWKVNETSSSASEEPLILVGGTRREPNSWFMIEIAGEGPEANTYKLTTSTGTVGAVPGVWFNAPQLVLTKDNAKTVLVKFKKVEDVTTATTSTTRVEKLGLRMFPFY</sequence>
<dbReference type="Pfam" id="PF00197">
    <property type="entry name" value="Kunitz_legume"/>
    <property type="match status" value="1"/>
</dbReference>
<dbReference type="PANTHER" id="PTHR33107:SF89">
    <property type="entry name" value="KUNITZ TRYPSIN INHIBITOR 2"/>
    <property type="match status" value="1"/>
</dbReference>
<dbReference type="SUPFAM" id="SSF50386">
    <property type="entry name" value="STI-like"/>
    <property type="match status" value="1"/>
</dbReference>
<keyword evidence="3" id="KW-1185">Reference proteome</keyword>
<gene>
    <name evidence="2" type="ORF">AARE701A_LOCUS5235</name>
</gene>
<dbReference type="Proteomes" id="UP000682877">
    <property type="component" value="Chromosome 2"/>
</dbReference>
<feature type="chain" id="PRO_5035770124" description="Cysteine protease inhibitor WSCP-like" evidence="1">
    <location>
        <begin position="24"/>
        <end position="227"/>
    </location>
</feature>
<dbReference type="Gene3D" id="2.80.10.50">
    <property type="match status" value="1"/>
</dbReference>
<name>A0A8S1ZS50_ARAAE</name>
<reference evidence="2" key="1">
    <citation type="submission" date="2021-01" db="EMBL/GenBank/DDBJ databases">
        <authorList>
            <person name="Bezrukov I."/>
        </authorList>
    </citation>
    <scope>NUCLEOTIDE SEQUENCE</scope>
</reference>
<accession>A0A8S1ZS50</accession>
<dbReference type="PANTHER" id="PTHR33107">
    <property type="entry name" value="KUNITZ TRYPSIN INHIBITOR 2"/>
    <property type="match status" value="1"/>
</dbReference>
<evidence type="ECO:0000313" key="2">
    <source>
        <dbReference type="EMBL" id="CAE5963868.1"/>
    </source>
</evidence>
<dbReference type="GO" id="GO:0004866">
    <property type="term" value="F:endopeptidase inhibitor activity"/>
    <property type="evidence" value="ECO:0007669"/>
    <property type="project" value="InterPro"/>
</dbReference>
<keyword evidence="1" id="KW-0732">Signal</keyword>
<dbReference type="SMART" id="SM00452">
    <property type="entry name" value="STI"/>
    <property type="match status" value="1"/>
</dbReference>
<evidence type="ECO:0008006" key="4">
    <source>
        <dbReference type="Google" id="ProtNLM"/>
    </source>
</evidence>
<dbReference type="AlphaFoldDB" id="A0A8S1ZS50"/>
<proteinExistence type="predicted"/>